<dbReference type="EMBL" id="KB097599">
    <property type="protein sequence ID" value="ESN93592.1"/>
    <property type="molecule type" value="Genomic_DNA"/>
</dbReference>
<dbReference type="GeneID" id="20207808"/>
<dbReference type="Gene3D" id="3.40.50.150">
    <property type="entry name" value="Vaccinia Virus protein VP39"/>
    <property type="match status" value="1"/>
</dbReference>
<evidence type="ECO:0000313" key="1">
    <source>
        <dbReference type="EMBL" id="ESN93592.1"/>
    </source>
</evidence>
<dbReference type="SUPFAM" id="SSF53335">
    <property type="entry name" value="S-adenosyl-L-methionine-dependent methyltransferases"/>
    <property type="match status" value="1"/>
</dbReference>
<dbReference type="EnsemblMetazoa" id="HelroT180680">
    <property type="protein sequence ID" value="HelroP180680"/>
    <property type="gene ID" value="HelroG180680"/>
</dbReference>
<reference evidence="3" key="1">
    <citation type="submission" date="2012-12" db="EMBL/GenBank/DDBJ databases">
        <authorList>
            <person name="Hellsten U."/>
            <person name="Grimwood J."/>
            <person name="Chapman J.A."/>
            <person name="Shapiro H."/>
            <person name="Aerts A."/>
            <person name="Otillar R.P."/>
            <person name="Terry A.Y."/>
            <person name="Boore J.L."/>
            <person name="Simakov O."/>
            <person name="Marletaz F."/>
            <person name="Cho S.-J."/>
            <person name="Edsinger-Gonzales E."/>
            <person name="Havlak P."/>
            <person name="Kuo D.-H."/>
            <person name="Larsson T."/>
            <person name="Lv J."/>
            <person name="Arendt D."/>
            <person name="Savage R."/>
            <person name="Osoegawa K."/>
            <person name="de Jong P."/>
            <person name="Lindberg D.R."/>
            <person name="Seaver E.C."/>
            <person name="Weisblat D.A."/>
            <person name="Putnam N.H."/>
            <person name="Grigoriev I.V."/>
            <person name="Rokhsar D.S."/>
        </authorList>
    </citation>
    <scope>NUCLEOTIDE SEQUENCE</scope>
</reference>
<evidence type="ECO:0008006" key="4">
    <source>
        <dbReference type="Google" id="ProtNLM"/>
    </source>
</evidence>
<sequence>MIKPNVEDNLPEVLNRFRQMRNERKILQTIFDKISEDVNFQGLKLARRVLCVGPGNGEYDLEFIKRCVPKIDTLVAVEYNGNCLKELEKRCVECFNGTVKYRFYNSLFEDWVEDWTGNSSDEKFDVIIGLHVFYEMMPETRLKAFGGIFKKLLKESTGYFLFNSMSVDHLPGMCNIACEFEKHVQFTEDVVNVVALAQDMKSEVEQAGGMVVHSKDFITDVDCRDRHSDILALYRYCYSNVTEEIVEKMMKELVDGFGCFQISLFIAQKMLN</sequence>
<protein>
    <recommendedName>
        <fullName evidence="4">Methyltransferase domain-containing protein</fullName>
    </recommendedName>
</protein>
<evidence type="ECO:0000313" key="2">
    <source>
        <dbReference type="EnsemblMetazoa" id="HelroP180680"/>
    </source>
</evidence>
<gene>
    <name evidence="2" type="primary">20207808</name>
    <name evidence="1" type="ORF">HELRODRAFT_180680</name>
</gene>
<dbReference type="InterPro" id="IPR029063">
    <property type="entry name" value="SAM-dependent_MTases_sf"/>
</dbReference>
<dbReference type="KEGG" id="hro:HELRODRAFT_180680"/>
<dbReference type="CDD" id="cd02440">
    <property type="entry name" value="AdoMet_MTases"/>
    <property type="match status" value="1"/>
</dbReference>
<dbReference type="Proteomes" id="UP000015101">
    <property type="component" value="Unassembled WGS sequence"/>
</dbReference>
<proteinExistence type="predicted"/>
<dbReference type="InParanoid" id="T1FG59"/>
<dbReference type="RefSeq" id="XP_009028236.1">
    <property type="nucleotide sequence ID" value="XM_009029988.1"/>
</dbReference>
<dbReference type="GO" id="GO:0008168">
    <property type="term" value="F:methyltransferase activity"/>
    <property type="evidence" value="ECO:0000318"/>
    <property type="project" value="GO_Central"/>
</dbReference>
<keyword evidence="3" id="KW-1185">Reference proteome</keyword>
<accession>T1FG59</accession>
<name>T1FG59_HELRO</name>
<dbReference type="CTD" id="20207808"/>
<dbReference type="HOGENOM" id="CLU_974114_0_0_1"/>
<dbReference type="EMBL" id="AMQM01007324">
    <property type="status" value="NOT_ANNOTATED_CDS"/>
    <property type="molecule type" value="Genomic_DNA"/>
</dbReference>
<evidence type="ECO:0000313" key="3">
    <source>
        <dbReference type="Proteomes" id="UP000015101"/>
    </source>
</evidence>
<reference evidence="1 3" key="2">
    <citation type="journal article" date="2013" name="Nature">
        <title>Insights into bilaterian evolution from three spiralian genomes.</title>
        <authorList>
            <person name="Simakov O."/>
            <person name="Marletaz F."/>
            <person name="Cho S.J."/>
            <person name="Edsinger-Gonzales E."/>
            <person name="Havlak P."/>
            <person name="Hellsten U."/>
            <person name="Kuo D.H."/>
            <person name="Larsson T."/>
            <person name="Lv J."/>
            <person name="Arendt D."/>
            <person name="Savage R."/>
            <person name="Osoegawa K."/>
            <person name="de Jong P."/>
            <person name="Grimwood J."/>
            <person name="Chapman J.A."/>
            <person name="Shapiro H."/>
            <person name="Aerts A."/>
            <person name="Otillar R.P."/>
            <person name="Terry A.Y."/>
            <person name="Boore J.L."/>
            <person name="Grigoriev I.V."/>
            <person name="Lindberg D.R."/>
            <person name="Seaver E.C."/>
            <person name="Weisblat D.A."/>
            <person name="Putnam N.H."/>
            <person name="Rokhsar D.S."/>
        </authorList>
    </citation>
    <scope>NUCLEOTIDE SEQUENCE</scope>
</reference>
<dbReference type="AlphaFoldDB" id="T1FG59"/>
<reference evidence="2" key="3">
    <citation type="submission" date="2015-06" db="UniProtKB">
        <authorList>
            <consortium name="EnsemblMetazoa"/>
        </authorList>
    </citation>
    <scope>IDENTIFICATION</scope>
</reference>
<organism evidence="2 3">
    <name type="scientific">Helobdella robusta</name>
    <name type="common">Californian leech</name>
    <dbReference type="NCBI Taxonomy" id="6412"/>
    <lineage>
        <taxon>Eukaryota</taxon>
        <taxon>Metazoa</taxon>
        <taxon>Spiralia</taxon>
        <taxon>Lophotrochozoa</taxon>
        <taxon>Annelida</taxon>
        <taxon>Clitellata</taxon>
        <taxon>Hirudinea</taxon>
        <taxon>Rhynchobdellida</taxon>
        <taxon>Glossiphoniidae</taxon>
        <taxon>Helobdella</taxon>
    </lineage>
</organism>